<accession>A0A455TLV0</accession>
<geneLocation type="plasmid" evidence="1">
    <name>pE188_IMP6</name>
</geneLocation>
<proteinExistence type="predicted"/>
<keyword evidence="1" id="KW-0614">Plasmid</keyword>
<evidence type="ECO:0000313" key="1">
    <source>
        <dbReference type="EMBL" id="BBI29276.1"/>
    </source>
</evidence>
<organism evidence="1">
    <name type="scientific">Klebsiella pneumoniae</name>
    <dbReference type="NCBI Taxonomy" id="573"/>
    <lineage>
        <taxon>Bacteria</taxon>
        <taxon>Pseudomonadati</taxon>
        <taxon>Pseudomonadota</taxon>
        <taxon>Gammaproteobacteria</taxon>
        <taxon>Enterobacterales</taxon>
        <taxon>Enterobacteriaceae</taxon>
        <taxon>Klebsiella/Raoultella group</taxon>
        <taxon>Klebsiella</taxon>
        <taxon>Klebsiella pneumoniae complex</taxon>
    </lineage>
</organism>
<dbReference type="EMBL" id="AP019404">
    <property type="protein sequence ID" value="BBI29276.1"/>
    <property type="molecule type" value="Genomic_DNA"/>
</dbReference>
<reference evidence="1" key="1">
    <citation type="submission" date="2019-01" db="EMBL/GenBank/DDBJ databases">
        <title>Genomic characterization of novel carbapenem resistance plasmid carrying blaIMP-6 in northern Osaka.</title>
        <authorList>
            <person name="Abe R."/>
            <person name="Akeda Y."/>
            <person name="Sugawara Y."/>
            <person name="Yamamoto N."/>
            <person name="Tomono K."/>
            <person name="Takeuchi D."/>
            <person name="Kawahara R."/>
            <person name="Hamada S."/>
        </authorList>
    </citation>
    <scope>NUCLEOTIDE SEQUENCE</scope>
    <source>
        <strain evidence="1">E188</strain>
        <plasmid evidence="1">pE188_IMP6</plasmid>
    </source>
</reference>
<name>A0A455TLV0_KLEPN</name>
<dbReference type="AlphaFoldDB" id="A0A455TLV0"/>
<sequence>MPAGVIKDSAEMTVTTILPMATHRFGTTTADRLCRLELIQGDVKCGGCLSQLRSKQLL</sequence>
<protein>
    <submittedName>
        <fullName evidence="1">Uncharacterized protein</fullName>
    </submittedName>
</protein>